<organism evidence="7 8">
    <name type="scientific">Leucosporidium creatinivorum</name>
    <dbReference type="NCBI Taxonomy" id="106004"/>
    <lineage>
        <taxon>Eukaryota</taxon>
        <taxon>Fungi</taxon>
        <taxon>Dikarya</taxon>
        <taxon>Basidiomycota</taxon>
        <taxon>Pucciniomycotina</taxon>
        <taxon>Microbotryomycetes</taxon>
        <taxon>Leucosporidiales</taxon>
        <taxon>Leucosporidium</taxon>
    </lineage>
</organism>
<evidence type="ECO:0000313" key="7">
    <source>
        <dbReference type="EMBL" id="ORY70799.1"/>
    </source>
</evidence>
<feature type="transmembrane region" description="Helical" evidence="6">
    <location>
        <begin position="51"/>
        <end position="82"/>
    </location>
</feature>
<comment type="similarity">
    <text evidence="2 6">Belongs to the DP1 family.</text>
</comment>
<keyword evidence="4 6" id="KW-1133">Transmembrane helix</keyword>
<dbReference type="GO" id="GO:0016020">
    <property type="term" value="C:membrane"/>
    <property type="evidence" value="ECO:0007669"/>
    <property type="project" value="UniProtKB-SubCell"/>
</dbReference>
<dbReference type="AlphaFoldDB" id="A0A1Y2EGU4"/>
<dbReference type="STRING" id="106004.A0A1Y2EGU4"/>
<reference evidence="7 8" key="1">
    <citation type="submission" date="2016-07" db="EMBL/GenBank/DDBJ databases">
        <title>Pervasive Adenine N6-methylation of Active Genes in Fungi.</title>
        <authorList>
            <consortium name="DOE Joint Genome Institute"/>
            <person name="Mondo S.J."/>
            <person name="Dannebaum R.O."/>
            <person name="Kuo R.C."/>
            <person name="Labutti K."/>
            <person name="Haridas S."/>
            <person name="Kuo A."/>
            <person name="Salamov A."/>
            <person name="Ahrendt S.R."/>
            <person name="Lipzen A."/>
            <person name="Sullivan W."/>
            <person name="Andreopoulos W.B."/>
            <person name="Clum A."/>
            <person name="Lindquist E."/>
            <person name="Daum C."/>
            <person name="Ramamoorthy G.K."/>
            <person name="Gryganskyi A."/>
            <person name="Culley D."/>
            <person name="Magnuson J.K."/>
            <person name="James T.Y."/>
            <person name="O'Malley M.A."/>
            <person name="Stajich J.E."/>
            <person name="Spatafora J.W."/>
            <person name="Visel A."/>
            <person name="Grigoriev I.V."/>
        </authorList>
    </citation>
    <scope>NUCLEOTIDE SEQUENCE [LARGE SCALE GENOMIC DNA]</scope>
    <source>
        <strain evidence="7 8">62-1032</strain>
    </source>
</reference>
<keyword evidence="3 6" id="KW-0812">Transmembrane</keyword>
<evidence type="ECO:0000256" key="1">
    <source>
        <dbReference type="ARBA" id="ARBA00004141"/>
    </source>
</evidence>
<evidence type="ECO:0000256" key="5">
    <source>
        <dbReference type="ARBA" id="ARBA00023136"/>
    </source>
</evidence>
<evidence type="ECO:0000256" key="3">
    <source>
        <dbReference type="ARBA" id="ARBA00022692"/>
    </source>
</evidence>
<evidence type="ECO:0000256" key="2">
    <source>
        <dbReference type="ARBA" id="ARBA00008573"/>
    </source>
</evidence>
<comment type="caution">
    <text evidence="6">Lacks conserved residue(s) required for the propagation of feature annotation.</text>
</comment>
<dbReference type="PANTHER" id="PTHR12300:SF161">
    <property type="entry name" value="RECEPTOR EXPRESSION-ENHANCING PROTEIN"/>
    <property type="match status" value="1"/>
</dbReference>
<dbReference type="PANTHER" id="PTHR12300">
    <property type="entry name" value="HVA22-LIKE PROTEINS"/>
    <property type="match status" value="1"/>
</dbReference>
<dbReference type="InParanoid" id="A0A1Y2EGU4"/>
<evidence type="ECO:0000313" key="8">
    <source>
        <dbReference type="Proteomes" id="UP000193467"/>
    </source>
</evidence>
<dbReference type="FunCoup" id="A0A1Y2EGU4">
    <property type="interactions" value="90"/>
</dbReference>
<keyword evidence="5 6" id="KW-0472">Membrane</keyword>
<dbReference type="OrthoDB" id="10009287at2759"/>
<evidence type="ECO:0000256" key="6">
    <source>
        <dbReference type="RuleBase" id="RU362006"/>
    </source>
</evidence>
<evidence type="ECO:0000256" key="4">
    <source>
        <dbReference type="ARBA" id="ARBA00022989"/>
    </source>
</evidence>
<sequence length="178" mass="20225">MDYRTPNPQQDFKAMASAQAKFEYYIAQVDKELSKYPALNRLEQQINVPKAYGVLAVGTFFSSFIFFNIFAGFLSNLLGWALPAYLSLKALDTPGHDDDTQWLTYWIIFGAFNFLESMSKVLVAWFPYYYTFKTIFILYLILPSTRGAQVIFVKAFKPLMSSSRTQAATTTTPVAAPQ</sequence>
<dbReference type="Pfam" id="PF03134">
    <property type="entry name" value="TB2_DP1_HVA22"/>
    <property type="match status" value="1"/>
</dbReference>
<name>A0A1Y2EGU4_9BASI</name>
<keyword evidence="8" id="KW-1185">Reference proteome</keyword>
<protein>
    <recommendedName>
        <fullName evidence="6">Protein YOP1</fullName>
    </recommendedName>
</protein>
<proteinExistence type="inferred from homology"/>
<accession>A0A1Y2EGU4</accession>
<gene>
    <name evidence="7" type="ORF">BCR35DRAFT_307877</name>
</gene>
<comment type="subcellular location">
    <subcellularLocation>
        <location evidence="1 6">Membrane</location>
        <topology evidence="1 6">Multi-pass membrane protein</topology>
    </subcellularLocation>
</comment>
<dbReference type="Proteomes" id="UP000193467">
    <property type="component" value="Unassembled WGS sequence"/>
</dbReference>
<dbReference type="EMBL" id="MCGR01000054">
    <property type="protein sequence ID" value="ORY70799.1"/>
    <property type="molecule type" value="Genomic_DNA"/>
</dbReference>
<dbReference type="InterPro" id="IPR004345">
    <property type="entry name" value="TB2_DP1_HVA22"/>
</dbReference>
<comment type="caution">
    <text evidence="7">The sequence shown here is derived from an EMBL/GenBank/DDBJ whole genome shotgun (WGS) entry which is preliminary data.</text>
</comment>